<accession>A0A143QLI1</accession>
<protein>
    <recommendedName>
        <fullName evidence="1">Glyoxalase-like domain-containing protein</fullName>
    </recommendedName>
</protein>
<dbReference type="PATRIC" id="fig|1653479.3.peg.2644"/>
<reference evidence="3" key="2">
    <citation type="submission" date="2016-04" db="EMBL/GenBank/DDBJ databases">
        <title>Complete Genome and Plasmid Sequences for Rhodococcus fascians D188 and Draft Sequences for Rhodococcus spp. Isolates PBTS 1 and PBTS 2.</title>
        <authorList>
            <person name="Stamer R."/>
            <person name="Vereecke D."/>
            <person name="Zhang Y."/>
            <person name="Schilkey F."/>
            <person name="Devitt N."/>
            <person name="Randall J."/>
        </authorList>
    </citation>
    <scope>NUCLEOTIDE SEQUENCE [LARGE SCALE GENOMIC DNA]</scope>
    <source>
        <strain evidence="3">PBTS2</strain>
    </source>
</reference>
<keyword evidence="3" id="KW-1185">Reference proteome</keyword>
<proteinExistence type="predicted"/>
<dbReference type="InterPro" id="IPR041581">
    <property type="entry name" value="Glyoxalase_6"/>
</dbReference>
<dbReference type="Gene3D" id="3.10.180.10">
    <property type="entry name" value="2,3-Dihydroxybiphenyl 1,2-Dioxygenase, domain 1"/>
    <property type="match status" value="1"/>
</dbReference>
<evidence type="ECO:0000313" key="3">
    <source>
        <dbReference type="Proteomes" id="UP000076038"/>
    </source>
</evidence>
<dbReference type="RefSeq" id="WP_048319330.1">
    <property type="nucleotide sequence ID" value="NZ_CP015220.1"/>
</dbReference>
<dbReference type="SUPFAM" id="SSF54593">
    <property type="entry name" value="Glyoxalase/Bleomycin resistance protein/Dihydroxybiphenyl dioxygenase"/>
    <property type="match status" value="1"/>
</dbReference>
<dbReference type="Pfam" id="PF18029">
    <property type="entry name" value="Glyoxalase_6"/>
    <property type="match status" value="1"/>
</dbReference>
<dbReference type="KEGG" id="rhs:A3Q41_02615"/>
<evidence type="ECO:0000313" key="2">
    <source>
        <dbReference type="EMBL" id="AMY23910.1"/>
    </source>
</evidence>
<sequence length="141" mass="15497">MGYRFQVVVDSVDPHALAAWWAQTLGWQIEPSNEEFIREMVAAGHAREEDTTVFDGVLVWRAGQGITDPESPGTPRVLFQAVPGSKSVKNRLHLDVRVGDGREAVVTELEGRGASVVYRGQQGPSTWITMTDPEGNEFCVS</sequence>
<name>A0A143QLI1_RHOFA</name>
<organism evidence="2 3">
    <name type="scientific">Rhodococcoides fascians</name>
    <name type="common">Rhodococcus fascians</name>
    <dbReference type="NCBI Taxonomy" id="1828"/>
    <lineage>
        <taxon>Bacteria</taxon>
        <taxon>Bacillati</taxon>
        <taxon>Actinomycetota</taxon>
        <taxon>Actinomycetes</taxon>
        <taxon>Mycobacteriales</taxon>
        <taxon>Nocardiaceae</taxon>
        <taxon>Rhodococcoides</taxon>
    </lineage>
</organism>
<feature type="domain" description="Glyoxalase-like" evidence="1">
    <location>
        <begin position="6"/>
        <end position="140"/>
    </location>
</feature>
<reference evidence="2 3" key="1">
    <citation type="journal article" date="2016" name="Genome Announc.">
        <title>Complete Genome and Plasmid Sequences for Rhodococcus fascians D188 and Draft Sequences for Rhodococcus Isolates PBTS 1 and PBTS 2.</title>
        <authorList>
            <person name="Stamler R.A."/>
            <person name="Vereecke D."/>
            <person name="Zhang Y."/>
            <person name="Schilkey F."/>
            <person name="Devitt N."/>
            <person name="Randall J.J."/>
        </authorList>
    </citation>
    <scope>NUCLEOTIDE SEQUENCE [LARGE SCALE GENOMIC DNA]</scope>
    <source>
        <strain evidence="2 3">PBTS2</strain>
    </source>
</reference>
<dbReference type="Proteomes" id="UP000076038">
    <property type="component" value="Chromosome"/>
</dbReference>
<dbReference type="InterPro" id="IPR029068">
    <property type="entry name" value="Glyas_Bleomycin-R_OHBP_Dase"/>
</dbReference>
<gene>
    <name evidence="2" type="ORF">A3Q41_02615</name>
</gene>
<dbReference type="AlphaFoldDB" id="A0A143QLI1"/>
<dbReference type="PANTHER" id="PTHR35908:SF1">
    <property type="entry name" value="CONSERVED PROTEIN"/>
    <property type="match status" value="1"/>
</dbReference>
<dbReference type="EMBL" id="CP015220">
    <property type="protein sequence ID" value="AMY23910.1"/>
    <property type="molecule type" value="Genomic_DNA"/>
</dbReference>
<dbReference type="PANTHER" id="PTHR35908">
    <property type="entry name" value="HYPOTHETICAL FUSION PROTEIN"/>
    <property type="match status" value="1"/>
</dbReference>
<evidence type="ECO:0000259" key="1">
    <source>
        <dbReference type="Pfam" id="PF18029"/>
    </source>
</evidence>
<dbReference type="OrthoDB" id="3212826at2"/>